<dbReference type="Pfam" id="PF00046">
    <property type="entry name" value="Homeodomain"/>
    <property type="match status" value="1"/>
</dbReference>
<dbReference type="InParanoid" id="A0A665W3Q3"/>
<evidence type="ECO:0000313" key="6">
    <source>
        <dbReference type="Ensembl" id="ENSENLP00000038448.1"/>
    </source>
</evidence>
<dbReference type="PROSITE" id="PS50071">
    <property type="entry name" value="HOMEOBOX_2"/>
    <property type="match status" value="1"/>
</dbReference>
<dbReference type="Proteomes" id="UP000472264">
    <property type="component" value="Chromosome 9"/>
</dbReference>
<feature type="compositionally biased region" description="Low complexity" evidence="4">
    <location>
        <begin position="90"/>
        <end position="100"/>
    </location>
</feature>
<keyword evidence="7" id="KW-1185">Reference proteome</keyword>
<evidence type="ECO:0000259" key="5">
    <source>
        <dbReference type="PROSITE" id="PS50071"/>
    </source>
</evidence>
<dbReference type="Ensembl" id="ENSENLT00000039467.1">
    <property type="protein sequence ID" value="ENSENLP00000038448.1"/>
    <property type="gene ID" value="ENSENLG00000016615.1"/>
</dbReference>
<organism evidence="6 7">
    <name type="scientific">Echeneis naucrates</name>
    <name type="common">Live sharksucker</name>
    <dbReference type="NCBI Taxonomy" id="173247"/>
    <lineage>
        <taxon>Eukaryota</taxon>
        <taxon>Metazoa</taxon>
        <taxon>Chordata</taxon>
        <taxon>Craniata</taxon>
        <taxon>Vertebrata</taxon>
        <taxon>Euteleostomi</taxon>
        <taxon>Actinopterygii</taxon>
        <taxon>Neopterygii</taxon>
        <taxon>Teleostei</taxon>
        <taxon>Neoteleostei</taxon>
        <taxon>Acanthomorphata</taxon>
        <taxon>Carangaria</taxon>
        <taxon>Carangiformes</taxon>
        <taxon>Echeneidae</taxon>
        <taxon>Echeneis</taxon>
    </lineage>
</organism>
<dbReference type="InterPro" id="IPR009057">
    <property type="entry name" value="Homeodomain-like_sf"/>
</dbReference>
<keyword evidence="2 3" id="KW-0539">Nucleus</keyword>
<dbReference type="GO" id="GO:0005634">
    <property type="term" value="C:nucleus"/>
    <property type="evidence" value="ECO:0007669"/>
    <property type="project" value="UniProtKB-SubCell"/>
</dbReference>
<evidence type="ECO:0000256" key="3">
    <source>
        <dbReference type="RuleBase" id="RU000682"/>
    </source>
</evidence>
<comment type="subcellular location">
    <subcellularLocation>
        <location evidence="1 2 3">Nucleus</location>
    </subcellularLocation>
</comment>
<name>A0A665W3Q3_ECHNA</name>
<sequence>MELSSSGCWGLHSGSLLSVRPPGALLPRADAELSSVREAVPRLESPLLPRSGGSSFLIRDILADRRPLSVQGPASSDPGQAQLVEPLQPGPDGASSSGSDSRSRGEQILKSKKTKNPHRKPRKARTSFSEQQLAKLERNFHRRKYLSVQERVELATSLRLSDAQVKTWYQNRRWAPTTQRHFQTQLHNYTTYVSKIDDKNVVSLMYFVLYVHCHCRHKHTKKHTDTHTVIKDERCDQ</sequence>
<accession>A0A665W3Q3</accession>
<evidence type="ECO:0000313" key="7">
    <source>
        <dbReference type="Proteomes" id="UP000472264"/>
    </source>
</evidence>
<dbReference type="Gene3D" id="1.10.10.60">
    <property type="entry name" value="Homeodomain-like"/>
    <property type="match status" value="1"/>
</dbReference>
<keyword evidence="2 3" id="KW-0238">DNA-binding</keyword>
<dbReference type="SMART" id="SM00389">
    <property type="entry name" value="HOX"/>
    <property type="match status" value="1"/>
</dbReference>
<evidence type="ECO:0000256" key="4">
    <source>
        <dbReference type="SAM" id="MobiDB-lite"/>
    </source>
</evidence>
<dbReference type="AlphaFoldDB" id="A0A665W3Q3"/>
<dbReference type="PANTHER" id="PTHR24333:SF5">
    <property type="entry name" value="VENT HOMEOBOX"/>
    <property type="match status" value="1"/>
</dbReference>
<feature type="region of interest" description="Disordered" evidence="4">
    <location>
        <begin position="68"/>
        <end position="130"/>
    </location>
</feature>
<proteinExistence type="predicted"/>
<evidence type="ECO:0000256" key="1">
    <source>
        <dbReference type="ARBA" id="ARBA00004123"/>
    </source>
</evidence>
<dbReference type="InterPro" id="IPR050848">
    <property type="entry name" value="Homeobox_TF"/>
</dbReference>
<feature type="compositionally biased region" description="Basic residues" evidence="4">
    <location>
        <begin position="110"/>
        <end position="125"/>
    </location>
</feature>
<dbReference type="OMA" id="ERNFHRR"/>
<evidence type="ECO:0000256" key="2">
    <source>
        <dbReference type="PROSITE-ProRule" id="PRU00108"/>
    </source>
</evidence>
<dbReference type="PANTHER" id="PTHR24333">
    <property type="entry name" value="HOMEO BOX HB9 LIKE A-RELATED"/>
    <property type="match status" value="1"/>
</dbReference>
<dbReference type="CDD" id="cd00086">
    <property type="entry name" value="homeodomain"/>
    <property type="match status" value="1"/>
</dbReference>
<dbReference type="SUPFAM" id="SSF46689">
    <property type="entry name" value="Homeodomain-like"/>
    <property type="match status" value="1"/>
</dbReference>
<keyword evidence="2 3" id="KW-0371">Homeobox</keyword>
<reference evidence="6" key="1">
    <citation type="submission" date="2021-04" db="EMBL/GenBank/DDBJ databases">
        <authorList>
            <consortium name="Wellcome Sanger Institute Data Sharing"/>
        </authorList>
    </citation>
    <scope>NUCLEOTIDE SEQUENCE [LARGE SCALE GENOMIC DNA]</scope>
</reference>
<feature type="DNA-binding region" description="Homeobox" evidence="2">
    <location>
        <begin position="121"/>
        <end position="180"/>
    </location>
</feature>
<feature type="domain" description="Homeobox" evidence="5">
    <location>
        <begin position="119"/>
        <end position="179"/>
    </location>
</feature>
<reference evidence="6" key="3">
    <citation type="submission" date="2025-09" db="UniProtKB">
        <authorList>
            <consortium name="Ensembl"/>
        </authorList>
    </citation>
    <scope>IDENTIFICATION</scope>
</reference>
<reference evidence="6" key="2">
    <citation type="submission" date="2025-08" db="UniProtKB">
        <authorList>
            <consortium name="Ensembl"/>
        </authorList>
    </citation>
    <scope>IDENTIFICATION</scope>
</reference>
<dbReference type="GO" id="GO:0003677">
    <property type="term" value="F:DNA binding"/>
    <property type="evidence" value="ECO:0007669"/>
    <property type="project" value="UniProtKB-UniRule"/>
</dbReference>
<dbReference type="InterPro" id="IPR001356">
    <property type="entry name" value="HD"/>
</dbReference>
<protein>
    <submittedName>
        <fullName evidence="6">BarH-like homeobox 1a</fullName>
    </submittedName>
</protein>